<name>A4BFD4_9GAMM</name>
<sequence length="162" mass="18407">MNKSLITKETILLDFEADSKADAVHRICAHLFLLKKTQDPSGLYRDIIAREEVVSTFAGTHTAIPHTISDYVDEPVLVFARLKDDDFTWNGNDEDVRFIFLLSAPKKDDLKKLRQSQSYVFSSIAQLLGQPKVLDLWLTTEDKQVVLDSLLQAIETNRTITI</sequence>
<reference evidence="2 3" key="1">
    <citation type="submission" date="2006-02" db="EMBL/GenBank/DDBJ databases">
        <authorList>
            <person name="Pinhassi J."/>
            <person name="Pedros-Alio C."/>
            <person name="Ferriera S."/>
            <person name="Johnson J."/>
            <person name="Kravitz S."/>
            <person name="Halpern A."/>
            <person name="Remington K."/>
            <person name="Beeson K."/>
            <person name="Tran B."/>
            <person name="Rogers Y.-H."/>
            <person name="Friedman R."/>
            <person name="Venter J.C."/>
        </authorList>
    </citation>
    <scope>NUCLEOTIDE SEQUENCE [LARGE SCALE GENOMIC DNA]</scope>
    <source>
        <strain evidence="2 3">MED297</strain>
    </source>
</reference>
<dbReference type="InterPro" id="IPR051541">
    <property type="entry name" value="PTS_SugarTrans_NitroReg"/>
</dbReference>
<dbReference type="GO" id="GO:0030295">
    <property type="term" value="F:protein kinase activator activity"/>
    <property type="evidence" value="ECO:0007669"/>
    <property type="project" value="TreeGrafter"/>
</dbReference>
<comment type="caution">
    <text evidence="2">The sequence shown here is derived from an EMBL/GenBank/DDBJ whole genome shotgun (WGS) entry which is preliminary data.</text>
</comment>
<organism evidence="2 3">
    <name type="scientific">Reinekea blandensis MED297</name>
    <dbReference type="NCBI Taxonomy" id="314283"/>
    <lineage>
        <taxon>Bacteria</taxon>
        <taxon>Pseudomonadati</taxon>
        <taxon>Pseudomonadota</taxon>
        <taxon>Gammaproteobacteria</taxon>
        <taxon>Oceanospirillales</taxon>
        <taxon>Saccharospirillaceae</taxon>
        <taxon>Reinekea</taxon>
    </lineage>
</organism>
<dbReference type="Proteomes" id="UP000005953">
    <property type="component" value="Unassembled WGS sequence"/>
</dbReference>
<protein>
    <submittedName>
        <fullName evidence="2">Putative PTS system enzyme IIA component, enzyme I</fullName>
    </submittedName>
</protein>
<evidence type="ECO:0000313" key="3">
    <source>
        <dbReference type="Proteomes" id="UP000005953"/>
    </source>
</evidence>
<dbReference type="Pfam" id="PF00359">
    <property type="entry name" value="PTS_EIIA_2"/>
    <property type="match status" value="1"/>
</dbReference>
<dbReference type="PROSITE" id="PS51094">
    <property type="entry name" value="PTS_EIIA_TYPE_2"/>
    <property type="match status" value="1"/>
</dbReference>
<proteinExistence type="predicted"/>
<dbReference type="InterPro" id="IPR002178">
    <property type="entry name" value="PTS_EIIA_type-2_dom"/>
</dbReference>
<dbReference type="EMBL" id="AAOE01000012">
    <property type="protein sequence ID" value="EAR09247.1"/>
    <property type="molecule type" value="Genomic_DNA"/>
</dbReference>
<keyword evidence="3" id="KW-1185">Reference proteome</keyword>
<evidence type="ECO:0000259" key="1">
    <source>
        <dbReference type="PROSITE" id="PS51094"/>
    </source>
</evidence>
<dbReference type="HOGENOM" id="CLU_072531_5_1_6"/>
<gene>
    <name evidence="2" type="ORF">MED297_07188</name>
</gene>
<dbReference type="InterPro" id="IPR016152">
    <property type="entry name" value="PTrfase/Anion_transptr"/>
</dbReference>
<dbReference type="SUPFAM" id="SSF55804">
    <property type="entry name" value="Phoshotransferase/anion transport protein"/>
    <property type="match status" value="1"/>
</dbReference>
<dbReference type="Gene3D" id="3.40.930.10">
    <property type="entry name" value="Mannitol-specific EII, Chain A"/>
    <property type="match status" value="1"/>
</dbReference>
<evidence type="ECO:0000313" key="2">
    <source>
        <dbReference type="EMBL" id="EAR09247.1"/>
    </source>
</evidence>
<dbReference type="PANTHER" id="PTHR47738">
    <property type="entry name" value="PTS SYSTEM FRUCTOSE-LIKE EIIA COMPONENT-RELATED"/>
    <property type="match status" value="1"/>
</dbReference>
<accession>A4BFD4</accession>
<dbReference type="PANTHER" id="PTHR47738:SF1">
    <property type="entry name" value="NITROGEN REGULATORY PROTEIN"/>
    <property type="match status" value="1"/>
</dbReference>
<dbReference type="OrthoDB" id="6399425at2"/>
<dbReference type="RefSeq" id="WP_008045368.1">
    <property type="nucleotide sequence ID" value="NZ_CH724152.1"/>
</dbReference>
<feature type="domain" description="PTS EIIA type-2" evidence="1">
    <location>
        <begin position="4"/>
        <end position="153"/>
    </location>
</feature>
<dbReference type="STRING" id="314283.MED297_07188"/>
<dbReference type="AlphaFoldDB" id="A4BFD4"/>